<evidence type="ECO:0000256" key="1">
    <source>
        <dbReference type="ARBA" id="ARBA00022723"/>
    </source>
</evidence>
<dbReference type="GO" id="GO:0003677">
    <property type="term" value="F:DNA binding"/>
    <property type="evidence" value="ECO:0007669"/>
    <property type="project" value="UniProtKB-KW"/>
</dbReference>
<keyword evidence="6" id="KW-0539">Nucleus</keyword>
<evidence type="ECO:0000259" key="7">
    <source>
        <dbReference type="Pfam" id="PF00172"/>
    </source>
</evidence>
<dbReference type="Pfam" id="PF11951">
    <property type="entry name" value="Fungal_trans_2"/>
    <property type="match status" value="1"/>
</dbReference>
<dbReference type="InterPro" id="IPR036864">
    <property type="entry name" value="Zn2-C6_fun-type_DNA-bd_sf"/>
</dbReference>
<accession>A0AAV9NZ64</accession>
<dbReference type="RefSeq" id="XP_064655303.1">
    <property type="nucleotide sequence ID" value="XM_064806486.1"/>
</dbReference>
<proteinExistence type="predicted"/>
<dbReference type="GO" id="GO:0008270">
    <property type="term" value="F:zinc ion binding"/>
    <property type="evidence" value="ECO:0007669"/>
    <property type="project" value="InterPro"/>
</dbReference>
<keyword evidence="5" id="KW-0804">Transcription</keyword>
<keyword evidence="9" id="KW-1185">Reference proteome</keyword>
<dbReference type="GeneID" id="89930590"/>
<organism evidence="8 9">
    <name type="scientific">Saxophila tyrrhenica</name>
    <dbReference type="NCBI Taxonomy" id="1690608"/>
    <lineage>
        <taxon>Eukaryota</taxon>
        <taxon>Fungi</taxon>
        <taxon>Dikarya</taxon>
        <taxon>Ascomycota</taxon>
        <taxon>Pezizomycotina</taxon>
        <taxon>Dothideomycetes</taxon>
        <taxon>Dothideomycetidae</taxon>
        <taxon>Mycosphaerellales</taxon>
        <taxon>Extremaceae</taxon>
        <taxon>Saxophila</taxon>
    </lineage>
</organism>
<keyword evidence="3" id="KW-0805">Transcription regulation</keyword>
<dbReference type="Pfam" id="PF00172">
    <property type="entry name" value="Zn_clus"/>
    <property type="match status" value="1"/>
</dbReference>
<dbReference type="PANTHER" id="PTHR36206:SF12">
    <property type="entry name" value="ASPERCRYPTIN BIOSYNTHESIS CLUSTER-SPECIFIC TRANSCRIPTION REGULATOR ATNN-RELATED"/>
    <property type="match status" value="1"/>
</dbReference>
<name>A0AAV9NZ64_9PEZI</name>
<dbReference type="Proteomes" id="UP001337655">
    <property type="component" value="Unassembled WGS sequence"/>
</dbReference>
<sequence length="583" mass="65174">MTVPVNRQRAKKPKTRTGCRTCKRIKCDEARPACRKCSSSGRECGGYEVPAAHLPGSECIKRPLLPISRSYDYAPLFVAKRTIEPSSPYAAREWYAVDFFRGQSVFQLPGCSMVNSWETLALRLSHSEPAIRSAIIALGSMHRARGLEPPNKTSPTLEPEQYSFALQHYARAVSDVQKRLTCASPGQRSENVEVTLLACLMFMTFELLQGSYGVALQHRAIGVKILGEHVAGYSRDTGIRPKIRLKPRPSSAIDILSQAFVCVDYDLSMSGSLVPELYATIEDQSSPPAFETPDEARLHLNVLVNSVYRVRSQLEEMAKQEMIKNRIMPLKLYETDRGCCWNQSRSLRITLDDYPELEASMSAVEGDIAGWSSSFACMPPPVGEAEKALRMLLQIQFLHAWVLTATWRSAPETRYDRFLPVFSNTVNNIEHLLTLRPNPERPDIEQQQGEGSVWRLIGRGTGSILALHLIATKCRDSAVRWKAVSLLDRIKLQEGLLSSVLLAPCTEQVVVLEEQWARRMNGMSEKAPLRCSDVPEEARIIEVSINANSSNLGIAGLVYSTCSPEWPGFVMDEHWFSVVKTEA</sequence>
<evidence type="ECO:0000256" key="2">
    <source>
        <dbReference type="ARBA" id="ARBA00022833"/>
    </source>
</evidence>
<dbReference type="CDD" id="cd00067">
    <property type="entry name" value="GAL4"/>
    <property type="match status" value="1"/>
</dbReference>
<evidence type="ECO:0000256" key="6">
    <source>
        <dbReference type="ARBA" id="ARBA00023242"/>
    </source>
</evidence>
<keyword evidence="4" id="KW-0238">DNA-binding</keyword>
<dbReference type="PANTHER" id="PTHR36206">
    <property type="entry name" value="ASPERCRYPTIN BIOSYNTHESIS CLUSTER-SPECIFIC TRANSCRIPTION REGULATOR ATNN-RELATED"/>
    <property type="match status" value="1"/>
</dbReference>
<gene>
    <name evidence="8" type="ORF">LTR77_009258</name>
</gene>
<evidence type="ECO:0000256" key="4">
    <source>
        <dbReference type="ARBA" id="ARBA00023125"/>
    </source>
</evidence>
<keyword evidence="2" id="KW-0862">Zinc</keyword>
<evidence type="ECO:0000313" key="9">
    <source>
        <dbReference type="Proteomes" id="UP001337655"/>
    </source>
</evidence>
<protein>
    <recommendedName>
        <fullName evidence="7">Zn(2)-C6 fungal-type domain-containing protein</fullName>
    </recommendedName>
</protein>
<dbReference type="EMBL" id="JAVRRT010000017">
    <property type="protein sequence ID" value="KAK5165160.1"/>
    <property type="molecule type" value="Genomic_DNA"/>
</dbReference>
<evidence type="ECO:0000313" key="8">
    <source>
        <dbReference type="EMBL" id="KAK5165160.1"/>
    </source>
</evidence>
<dbReference type="SUPFAM" id="SSF57701">
    <property type="entry name" value="Zn2/Cys6 DNA-binding domain"/>
    <property type="match status" value="1"/>
</dbReference>
<reference evidence="8 9" key="1">
    <citation type="submission" date="2023-08" db="EMBL/GenBank/DDBJ databases">
        <title>Black Yeasts Isolated from many extreme environments.</title>
        <authorList>
            <person name="Coleine C."/>
            <person name="Stajich J.E."/>
            <person name="Selbmann L."/>
        </authorList>
    </citation>
    <scope>NUCLEOTIDE SEQUENCE [LARGE SCALE GENOMIC DNA]</scope>
    <source>
        <strain evidence="8 9">CCFEE 5935</strain>
    </source>
</reference>
<dbReference type="GO" id="GO:0000981">
    <property type="term" value="F:DNA-binding transcription factor activity, RNA polymerase II-specific"/>
    <property type="evidence" value="ECO:0007669"/>
    <property type="project" value="InterPro"/>
</dbReference>
<dbReference type="InterPro" id="IPR001138">
    <property type="entry name" value="Zn2Cys6_DnaBD"/>
</dbReference>
<feature type="domain" description="Zn(2)-C6 fungal-type" evidence="7">
    <location>
        <begin position="18"/>
        <end position="50"/>
    </location>
</feature>
<dbReference type="AlphaFoldDB" id="A0AAV9NZ64"/>
<evidence type="ECO:0000256" key="3">
    <source>
        <dbReference type="ARBA" id="ARBA00023015"/>
    </source>
</evidence>
<evidence type="ECO:0000256" key="5">
    <source>
        <dbReference type="ARBA" id="ARBA00023163"/>
    </source>
</evidence>
<keyword evidence="1" id="KW-0479">Metal-binding</keyword>
<comment type="caution">
    <text evidence="8">The sequence shown here is derived from an EMBL/GenBank/DDBJ whole genome shotgun (WGS) entry which is preliminary data.</text>
</comment>
<dbReference type="InterPro" id="IPR021858">
    <property type="entry name" value="Fun_TF"/>
</dbReference>
<dbReference type="InterPro" id="IPR052360">
    <property type="entry name" value="Transcr_Regulatory_Proteins"/>
</dbReference>